<dbReference type="Pfam" id="PF07883">
    <property type="entry name" value="Cupin_2"/>
    <property type="match status" value="1"/>
</dbReference>
<protein>
    <submittedName>
        <fullName evidence="3">Mannose-6-phosphate isomerase-like protein (Cupin superfamily)</fullName>
    </submittedName>
</protein>
<dbReference type="InterPro" id="IPR014710">
    <property type="entry name" value="RmlC-like_jellyroll"/>
</dbReference>
<dbReference type="PANTHER" id="PTHR35848">
    <property type="entry name" value="OXALATE-BINDING PROTEIN"/>
    <property type="match status" value="1"/>
</dbReference>
<organism evidence="3 4">
    <name type="scientific">Jezberella montanilacus</name>
    <dbReference type="NCBI Taxonomy" id="323426"/>
    <lineage>
        <taxon>Bacteria</taxon>
        <taxon>Pseudomonadati</taxon>
        <taxon>Pseudomonadota</taxon>
        <taxon>Betaproteobacteria</taxon>
        <taxon>Burkholderiales</taxon>
        <taxon>Alcaligenaceae</taxon>
        <taxon>Jezberella</taxon>
    </lineage>
</organism>
<keyword evidence="4" id="KW-1185">Reference proteome</keyword>
<proteinExistence type="predicted"/>
<dbReference type="Proteomes" id="UP000238308">
    <property type="component" value="Unassembled WGS sequence"/>
</dbReference>
<dbReference type="EMBL" id="PVTV01000011">
    <property type="protein sequence ID" value="PRY99386.1"/>
    <property type="molecule type" value="Genomic_DNA"/>
</dbReference>
<dbReference type="PANTHER" id="PTHR35848:SF6">
    <property type="entry name" value="CUPIN TYPE-2 DOMAIN-CONTAINING PROTEIN"/>
    <property type="match status" value="1"/>
</dbReference>
<evidence type="ECO:0000313" key="3">
    <source>
        <dbReference type="EMBL" id="PRY99386.1"/>
    </source>
</evidence>
<dbReference type="OrthoDB" id="9797047at2"/>
<comment type="caution">
    <text evidence="3">The sequence shown here is derived from an EMBL/GenBank/DDBJ whole genome shotgun (WGS) entry which is preliminary data.</text>
</comment>
<dbReference type="RefSeq" id="WP_106226688.1">
    <property type="nucleotide sequence ID" value="NZ_PVTV01000011.1"/>
</dbReference>
<keyword evidence="1" id="KW-0479">Metal-binding</keyword>
<dbReference type="InterPro" id="IPR051610">
    <property type="entry name" value="GPI/OXD"/>
</dbReference>
<evidence type="ECO:0000259" key="2">
    <source>
        <dbReference type="Pfam" id="PF07883"/>
    </source>
</evidence>
<keyword evidence="3" id="KW-0413">Isomerase</keyword>
<dbReference type="Gene3D" id="2.60.120.10">
    <property type="entry name" value="Jelly Rolls"/>
    <property type="match status" value="1"/>
</dbReference>
<dbReference type="InterPro" id="IPR013096">
    <property type="entry name" value="Cupin_2"/>
</dbReference>
<reference evidence="3 4" key="1">
    <citation type="submission" date="2018-03" db="EMBL/GenBank/DDBJ databases">
        <title>Genomic Encyclopedia of Type Strains, Phase III (KMG-III): the genomes of soil and plant-associated and newly described type strains.</title>
        <authorList>
            <person name="Whitman W."/>
        </authorList>
    </citation>
    <scope>NUCLEOTIDE SEQUENCE [LARGE SCALE GENOMIC DNA]</scope>
    <source>
        <strain evidence="3 4">MWH-P2sevCIIIb</strain>
    </source>
</reference>
<evidence type="ECO:0000313" key="4">
    <source>
        <dbReference type="Proteomes" id="UP000238308"/>
    </source>
</evidence>
<dbReference type="GO" id="GO:0046872">
    <property type="term" value="F:metal ion binding"/>
    <property type="evidence" value="ECO:0007669"/>
    <property type="project" value="UniProtKB-KW"/>
</dbReference>
<accession>A0A2T0XKC1</accession>
<dbReference type="CDD" id="cd07008">
    <property type="entry name" value="cupin_yp_001338853-like"/>
    <property type="match status" value="1"/>
</dbReference>
<dbReference type="GO" id="GO:0016853">
    <property type="term" value="F:isomerase activity"/>
    <property type="evidence" value="ECO:0007669"/>
    <property type="project" value="UniProtKB-KW"/>
</dbReference>
<dbReference type="AlphaFoldDB" id="A0A2T0XKC1"/>
<evidence type="ECO:0000256" key="1">
    <source>
        <dbReference type="ARBA" id="ARBA00022723"/>
    </source>
</evidence>
<feature type="domain" description="Cupin type-2" evidence="2">
    <location>
        <begin position="36"/>
        <end position="105"/>
    </location>
</feature>
<gene>
    <name evidence="3" type="ORF">BCM14_0830</name>
</gene>
<dbReference type="InterPro" id="IPR011051">
    <property type="entry name" value="RmlC_Cupin_sf"/>
</dbReference>
<sequence>MRERIFKSSNFHQPNVGEPIRSVVSESEDSAVIAWYVQPGQRISAHLHPVGQDTWLIQSGMGDYQFDASGSTKPIQAGDVVIAHRGEVHGVLNTGNEPLIFVSVVSPAAAGYELKTA</sequence>
<dbReference type="SUPFAM" id="SSF51182">
    <property type="entry name" value="RmlC-like cupins"/>
    <property type="match status" value="1"/>
</dbReference>
<name>A0A2T0XKC1_9BURK</name>